<dbReference type="AlphaFoldDB" id="A0A2N3HKU9"/>
<protein>
    <submittedName>
        <fullName evidence="1">Uncharacterized protein</fullName>
    </submittedName>
</protein>
<dbReference type="Proteomes" id="UP000233435">
    <property type="component" value="Unassembled WGS sequence"/>
</dbReference>
<organism evidence="1 2">
    <name type="scientific">Confluentibacter flavum</name>
    <dbReference type="NCBI Taxonomy" id="1909700"/>
    <lineage>
        <taxon>Bacteria</taxon>
        <taxon>Pseudomonadati</taxon>
        <taxon>Bacteroidota</taxon>
        <taxon>Flavobacteriia</taxon>
        <taxon>Flavobacteriales</taxon>
        <taxon>Flavobacteriaceae</taxon>
        <taxon>Confluentibacter</taxon>
    </lineage>
</organism>
<reference evidence="1 2" key="1">
    <citation type="submission" date="2017-12" db="EMBL/GenBank/DDBJ databases">
        <title>Confluentibacter flavum sp. nov., isolated from the saline lake.</title>
        <authorList>
            <person name="Yu L."/>
        </authorList>
    </citation>
    <scope>NUCLEOTIDE SEQUENCE [LARGE SCALE GENOMIC DNA]</scope>
    <source>
        <strain evidence="1 2">3B</strain>
    </source>
</reference>
<dbReference type="EMBL" id="PJEO01000019">
    <property type="protein sequence ID" value="PKQ45577.1"/>
    <property type="molecule type" value="Genomic_DNA"/>
</dbReference>
<gene>
    <name evidence="1" type="ORF">CSW08_07230</name>
</gene>
<keyword evidence="2" id="KW-1185">Reference proteome</keyword>
<sequence length="110" mass="13000">MLLKKQHITFKISAFALALFLLGPTFVKFNHIFAHHKHDICLGEKSTHLHELNTDCDFYKFKLNNTYTYTYFEFNLFTPKEQTLGIISQYQFLSKYQRLQIALRGPPVLI</sequence>
<evidence type="ECO:0000313" key="2">
    <source>
        <dbReference type="Proteomes" id="UP000233435"/>
    </source>
</evidence>
<accession>A0A2N3HKU9</accession>
<comment type="caution">
    <text evidence="1">The sequence shown here is derived from an EMBL/GenBank/DDBJ whole genome shotgun (WGS) entry which is preliminary data.</text>
</comment>
<evidence type="ECO:0000313" key="1">
    <source>
        <dbReference type="EMBL" id="PKQ45577.1"/>
    </source>
</evidence>
<proteinExistence type="predicted"/>
<name>A0A2N3HKU9_9FLAO</name>